<protein>
    <submittedName>
        <fullName evidence="5">Cytochrome P450</fullName>
    </submittedName>
</protein>
<keyword evidence="4" id="KW-0479">Metal-binding</keyword>
<evidence type="ECO:0000256" key="2">
    <source>
        <dbReference type="ARBA" id="ARBA00022617"/>
    </source>
</evidence>
<dbReference type="PRINTS" id="PR00359">
    <property type="entry name" value="BP450"/>
</dbReference>
<keyword evidence="6" id="KW-1185">Reference proteome</keyword>
<proteinExistence type="inferred from homology"/>
<comment type="caution">
    <text evidence="5">The sequence shown here is derived from an EMBL/GenBank/DDBJ whole genome shotgun (WGS) entry which is preliminary data.</text>
</comment>
<dbReference type="InterPro" id="IPR001128">
    <property type="entry name" value="Cyt_P450"/>
</dbReference>
<keyword evidence="4" id="KW-0408">Iron</keyword>
<comment type="similarity">
    <text evidence="1 4">Belongs to the cytochrome P450 family.</text>
</comment>
<dbReference type="Proteomes" id="UP001556040">
    <property type="component" value="Unassembled WGS sequence"/>
</dbReference>
<dbReference type="RefSeq" id="WP_367780496.1">
    <property type="nucleotide sequence ID" value="NZ_JBFMIA010000020.1"/>
</dbReference>
<dbReference type="PANTHER" id="PTHR46696:SF1">
    <property type="entry name" value="CYTOCHROME P450 YJIB-RELATED"/>
    <property type="match status" value="1"/>
</dbReference>
<dbReference type="CDD" id="cd11029">
    <property type="entry name" value="CYP107-like"/>
    <property type="match status" value="1"/>
</dbReference>
<evidence type="ECO:0000256" key="4">
    <source>
        <dbReference type="RuleBase" id="RU000461"/>
    </source>
</evidence>
<dbReference type="PANTHER" id="PTHR46696">
    <property type="entry name" value="P450, PUTATIVE (EUROFUNG)-RELATED"/>
    <property type="match status" value="1"/>
</dbReference>
<dbReference type="InterPro" id="IPR017972">
    <property type="entry name" value="Cyt_P450_CS"/>
</dbReference>
<dbReference type="Pfam" id="PF00067">
    <property type="entry name" value="p450"/>
    <property type="match status" value="1"/>
</dbReference>
<dbReference type="InterPro" id="IPR002397">
    <property type="entry name" value="Cyt_P450_B"/>
</dbReference>
<evidence type="ECO:0000256" key="1">
    <source>
        <dbReference type="ARBA" id="ARBA00010617"/>
    </source>
</evidence>
<dbReference type="Gene3D" id="1.10.630.10">
    <property type="entry name" value="Cytochrome P450"/>
    <property type="match status" value="1"/>
</dbReference>
<evidence type="ECO:0000313" key="5">
    <source>
        <dbReference type="EMBL" id="MEW9503008.1"/>
    </source>
</evidence>
<keyword evidence="2 4" id="KW-0349">Heme</keyword>
<gene>
    <name evidence="5" type="ORF">AB1471_14540</name>
</gene>
<reference evidence="5 6" key="1">
    <citation type="journal article" date="1979" name="Int. J. Syst. Evol. Microbiol.">
        <title>Bacillus globisporus subsp. marinus subsp. nov.</title>
        <authorList>
            <person name="Liu H."/>
        </authorList>
    </citation>
    <scope>NUCLEOTIDE SEQUENCE [LARGE SCALE GENOMIC DNA]</scope>
    <source>
        <strain evidence="5 6">DSM 1297</strain>
    </source>
</reference>
<dbReference type="InterPro" id="IPR036396">
    <property type="entry name" value="Cyt_P450_sf"/>
</dbReference>
<dbReference type="SUPFAM" id="SSF48264">
    <property type="entry name" value="Cytochrome P450"/>
    <property type="match status" value="1"/>
</dbReference>
<dbReference type="EMBL" id="JBFMIA010000020">
    <property type="protein sequence ID" value="MEW9503008.1"/>
    <property type="molecule type" value="Genomic_DNA"/>
</dbReference>
<evidence type="ECO:0000313" key="6">
    <source>
        <dbReference type="Proteomes" id="UP001556040"/>
    </source>
</evidence>
<dbReference type="PRINTS" id="PR00385">
    <property type="entry name" value="P450"/>
</dbReference>
<organism evidence="5 6">
    <name type="scientific">Jeotgalibacillus marinus</name>
    <dbReference type="NCBI Taxonomy" id="86667"/>
    <lineage>
        <taxon>Bacteria</taxon>
        <taxon>Bacillati</taxon>
        <taxon>Bacillota</taxon>
        <taxon>Bacilli</taxon>
        <taxon>Bacillales</taxon>
        <taxon>Caryophanaceae</taxon>
        <taxon>Jeotgalibacillus</taxon>
    </lineage>
</organism>
<dbReference type="PROSITE" id="PS00086">
    <property type="entry name" value="CYTOCHROME_P450"/>
    <property type="match status" value="1"/>
</dbReference>
<accession>A0ABV3Q7A0</accession>
<name>A0ABV3Q7A0_9BACL</name>
<keyword evidence="3 4" id="KW-0503">Monooxygenase</keyword>
<evidence type="ECO:0000256" key="3">
    <source>
        <dbReference type="ARBA" id="ARBA00023033"/>
    </source>
</evidence>
<sequence length="404" mass="46771">MKKVAFDLYSSEYQNNPYPTLSNLRKYEPIHEFTVNKREVSWLITRYSDVVALFKDERLTKDLRNVMSEDELKQTIEIKEADFIINNMLFKDPPDHRRLRFLVQKVFTPRMIEGLRTRIEEISANLLEDLETKRSVDLMEDYAAPLPIIVISEMMGIPVADRNQFRIWSNAVTDISNGTEDIEKLNSYVKEFIDYLEILIEERRQSPQDDIISGLVMAEEDGKNLSKKELLSMLFLLIVAGHETTVNLIGNGMLALLQHPEQLEKLRTHPEHIKTAVEELLRFTNPVEIATARYALEDMTLYGKEIKKGELILLSIAAANRDPECFDNPEKLDITRERNKHIAFGFGMHHCLGAPLARLEGQIAFSALIQRFPNIKLDVDEHEIKWRHSEIFRGLVELPIKLGE</sequence>
<keyword evidence="4" id="KW-0560">Oxidoreductase</keyword>